<evidence type="ECO:0008006" key="4">
    <source>
        <dbReference type="Google" id="ProtNLM"/>
    </source>
</evidence>
<evidence type="ECO:0000256" key="1">
    <source>
        <dbReference type="SAM" id="MobiDB-lite"/>
    </source>
</evidence>
<organism evidence="3">
    <name type="scientific">viral metagenome</name>
    <dbReference type="NCBI Taxonomy" id="1070528"/>
    <lineage>
        <taxon>unclassified sequences</taxon>
        <taxon>metagenomes</taxon>
        <taxon>organismal metagenomes</taxon>
    </lineage>
</organism>
<name>A0A6C0BWA5_9ZZZZ</name>
<dbReference type="AlphaFoldDB" id="A0A6C0BWA5"/>
<feature type="transmembrane region" description="Helical" evidence="2">
    <location>
        <begin position="6"/>
        <end position="27"/>
    </location>
</feature>
<reference evidence="3" key="1">
    <citation type="journal article" date="2020" name="Nature">
        <title>Giant virus diversity and host interactions through global metagenomics.</title>
        <authorList>
            <person name="Schulz F."/>
            <person name="Roux S."/>
            <person name="Paez-Espino D."/>
            <person name="Jungbluth S."/>
            <person name="Walsh D.A."/>
            <person name="Denef V.J."/>
            <person name="McMahon K.D."/>
            <person name="Konstantinidis K.T."/>
            <person name="Eloe-Fadrosh E.A."/>
            <person name="Kyrpides N.C."/>
            <person name="Woyke T."/>
        </authorList>
    </citation>
    <scope>NUCLEOTIDE SEQUENCE</scope>
    <source>
        <strain evidence="3">GVMAG-M-3300020166-18</strain>
    </source>
</reference>
<keyword evidence="2" id="KW-0812">Transmembrane</keyword>
<feature type="compositionally biased region" description="Acidic residues" evidence="1">
    <location>
        <begin position="129"/>
        <end position="148"/>
    </location>
</feature>
<sequence>MFGLEGSGFILSVGLTLLIAGTIIFYVNNKFKETAQQIQTVLQIVQQVNSSKNMGPEPFVTNPAPQNINGYIVKSDDLISVSDDSDISSTTSEDEPSSKVVITVDEGEIQDNKNIIVNLSHAGTHVDDDAVDDAVDDDDDDESSDEQEDIKNVDLDNTSGTELDSMLLNIIDLHKNSPPKLQDMKVTDLRDMIKDRGLKPNNLGKLKKQECIELLS</sequence>
<protein>
    <recommendedName>
        <fullName evidence="4">Rho termination factor N-terminal domain-containing protein</fullName>
    </recommendedName>
</protein>
<evidence type="ECO:0000313" key="3">
    <source>
        <dbReference type="EMBL" id="QHS96506.1"/>
    </source>
</evidence>
<feature type="region of interest" description="Disordered" evidence="1">
    <location>
        <begin position="127"/>
        <end position="149"/>
    </location>
</feature>
<dbReference type="EMBL" id="MN739271">
    <property type="protein sequence ID" value="QHS96506.1"/>
    <property type="molecule type" value="Genomic_DNA"/>
</dbReference>
<keyword evidence="2" id="KW-0472">Membrane</keyword>
<accession>A0A6C0BWA5</accession>
<proteinExistence type="predicted"/>
<evidence type="ECO:0000256" key="2">
    <source>
        <dbReference type="SAM" id="Phobius"/>
    </source>
</evidence>
<keyword evidence="2" id="KW-1133">Transmembrane helix</keyword>